<feature type="transmembrane region" description="Helical" evidence="7">
    <location>
        <begin position="283"/>
        <end position="302"/>
    </location>
</feature>
<feature type="transmembrane region" description="Helical" evidence="7">
    <location>
        <begin position="196"/>
        <end position="216"/>
    </location>
</feature>
<comment type="similarity">
    <text evidence="2">Belongs to the EamA transporter family.</text>
</comment>
<evidence type="ECO:0000313" key="10">
    <source>
        <dbReference type="Proteomes" id="UP001175097"/>
    </source>
</evidence>
<dbReference type="EMBL" id="JAROCC010000001">
    <property type="protein sequence ID" value="MDN4605892.1"/>
    <property type="molecule type" value="Genomic_DNA"/>
</dbReference>
<dbReference type="InterPro" id="IPR050638">
    <property type="entry name" value="AA-Vitamin_Transporters"/>
</dbReference>
<feature type="transmembrane region" description="Helical" evidence="7">
    <location>
        <begin position="140"/>
        <end position="156"/>
    </location>
</feature>
<feature type="transmembrane region" description="Helical" evidence="7">
    <location>
        <begin position="80"/>
        <end position="98"/>
    </location>
</feature>
<proteinExistence type="inferred from homology"/>
<evidence type="ECO:0000256" key="4">
    <source>
        <dbReference type="ARBA" id="ARBA00022692"/>
    </source>
</evidence>
<feature type="domain" description="EamA" evidence="8">
    <location>
        <begin position="13"/>
        <end position="153"/>
    </location>
</feature>
<evidence type="ECO:0000256" key="3">
    <source>
        <dbReference type="ARBA" id="ARBA00022475"/>
    </source>
</evidence>
<comment type="subcellular location">
    <subcellularLocation>
        <location evidence="1">Cell membrane</location>
        <topology evidence="1">Multi-pass membrane protein</topology>
    </subcellularLocation>
</comment>
<reference evidence="9" key="1">
    <citation type="submission" date="2023-03" db="EMBL/GenBank/DDBJ databases">
        <title>MT1 and MT2 Draft Genomes of Novel Species.</title>
        <authorList>
            <person name="Venkateswaran K."/>
        </authorList>
    </citation>
    <scope>NUCLEOTIDE SEQUENCE</scope>
    <source>
        <strain evidence="9">F6_3S_P_2</strain>
    </source>
</reference>
<dbReference type="Pfam" id="PF00892">
    <property type="entry name" value="EamA"/>
    <property type="match status" value="2"/>
</dbReference>
<dbReference type="PANTHER" id="PTHR32322">
    <property type="entry name" value="INNER MEMBRANE TRANSPORTER"/>
    <property type="match status" value="1"/>
</dbReference>
<evidence type="ECO:0000313" key="9">
    <source>
        <dbReference type="EMBL" id="MDN4605892.1"/>
    </source>
</evidence>
<gene>
    <name evidence="9" type="ORF">P5G49_00180</name>
</gene>
<dbReference type="InterPro" id="IPR000620">
    <property type="entry name" value="EamA_dom"/>
</dbReference>
<dbReference type="Proteomes" id="UP001175097">
    <property type="component" value="Unassembled WGS sequence"/>
</dbReference>
<keyword evidence="6 7" id="KW-0472">Membrane</keyword>
<name>A0ABT8JLH1_9BACL</name>
<comment type="caution">
    <text evidence="9">The sequence shown here is derived from an EMBL/GenBank/DDBJ whole genome shotgun (WGS) entry which is preliminary data.</text>
</comment>
<sequence length="309" mass="33930">MKTLFQNKWGVTVFAIICTLLWGSAFPVIKISNSELQIAQGDTAAQLVFAGMRFLLAGLILLFFLFLTNRSLLKVKRSKLFLLFLLGIVQTTGVYYFFYVSLSNVTGMEGAILSSSEIFLAMILAHFYYKNDNMNWKKTVGIIAGFAGIVLANWGQNVQFDFQLTGEGFMILSGLTSAIAVILTKELATDIPPLTLTAWQLTIGAIILLLIGFPQIGENAIVFTPFGLGLLIYSAVLSSVAFALWAALLKYNKASEVSIYKFLAPVFGTILSAWFIPGEGFNLMFIMAIGFVAFGIIIINYTKKQTSPP</sequence>
<feature type="domain" description="EamA" evidence="8">
    <location>
        <begin position="165"/>
        <end position="300"/>
    </location>
</feature>
<keyword evidence="4 7" id="KW-0812">Transmembrane</keyword>
<protein>
    <submittedName>
        <fullName evidence="9">DMT family transporter</fullName>
    </submittedName>
</protein>
<organism evidence="9 10">
    <name type="scientific">Sporosarcina highlanderae</name>
    <dbReference type="NCBI Taxonomy" id="3035916"/>
    <lineage>
        <taxon>Bacteria</taxon>
        <taxon>Bacillati</taxon>
        <taxon>Bacillota</taxon>
        <taxon>Bacilli</taxon>
        <taxon>Bacillales</taxon>
        <taxon>Caryophanaceae</taxon>
        <taxon>Sporosarcina</taxon>
    </lineage>
</organism>
<dbReference type="RefSeq" id="WP_301241378.1">
    <property type="nucleotide sequence ID" value="NZ_JAROCC010000001.1"/>
</dbReference>
<keyword evidence="10" id="KW-1185">Reference proteome</keyword>
<evidence type="ECO:0000256" key="5">
    <source>
        <dbReference type="ARBA" id="ARBA00022989"/>
    </source>
</evidence>
<evidence type="ECO:0000256" key="6">
    <source>
        <dbReference type="ARBA" id="ARBA00023136"/>
    </source>
</evidence>
<keyword evidence="5 7" id="KW-1133">Transmembrane helix</keyword>
<evidence type="ECO:0000256" key="7">
    <source>
        <dbReference type="SAM" id="Phobius"/>
    </source>
</evidence>
<dbReference type="InterPro" id="IPR037185">
    <property type="entry name" value="EmrE-like"/>
</dbReference>
<accession>A0ABT8JLH1</accession>
<evidence type="ECO:0000256" key="1">
    <source>
        <dbReference type="ARBA" id="ARBA00004651"/>
    </source>
</evidence>
<dbReference type="SUPFAM" id="SSF103481">
    <property type="entry name" value="Multidrug resistance efflux transporter EmrE"/>
    <property type="match status" value="2"/>
</dbReference>
<feature type="transmembrane region" description="Helical" evidence="7">
    <location>
        <begin position="259"/>
        <end position="277"/>
    </location>
</feature>
<feature type="transmembrane region" description="Helical" evidence="7">
    <location>
        <begin position="222"/>
        <end position="247"/>
    </location>
</feature>
<feature type="transmembrane region" description="Helical" evidence="7">
    <location>
        <begin position="168"/>
        <end position="184"/>
    </location>
</feature>
<keyword evidence="3" id="KW-1003">Cell membrane</keyword>
<evidence type="ECO:0000256" key="2">
    <source>
        <dbReference type="ARBA" id="ARBA00007362"/>
    </source>
</evidence>
<feature type="transmembrane region" description="Helical" evidence="7">
    <location>
        <begin position="110"/>
        <end position="128"/>
    </location>
</feature>
<evidence type="ECO:0000259" key="8">
    <source>
        <dbReference type="Pfam" id="PF00892"/>
    </source>
</evidence>
<dbReference type="PANTHER" id="PTHR32322:SF18">
    <property type="entry name" value="S-ADENOSYLMETHIONINE_S-ADENOSYLHOMOCYSTEINE TRANSPORTER"/>
    <property type="match status" value="1"/>
</dbReference>
<feature type="transmembrane region" description="Helical" evidence="7">
    <location>
        <begin position="43"/>
        <end position="68"/>
    </location>
</feature>